<dbReference type="AlphaFoldDB" id="A2F7E3"/>
<name>A2F7E3_TRIV3</name>
<evidence type="ECO:0000259" key="2">
    <source>
        <dbReference type="PROSITE" id="PS00036"/>
    </source>
</evidence>
<evidence type="ECO:0000313" key="4">
    <source>
        <dbReference type="Proteomes" id="UP000001542"/>
    </source>
</evidence>
<evidence type="ECO:0000313" key="3">
    <source>
        <dbReference type="EMBL" id="EAX99159.1"/>
    </source>
</evidence>
<dbReference type="OrthoDB" id="295274at2759"/>
<feature type="domain" description="BZIP" evidence="2">
    <location>
        <begin position="68"/>
        <end position="81"/>
    </location>
</feature>
<dbReference type="InterPro" id="IPR046347">
    <property type="entry name" value="bZIP_sf"/>
</dbReference>
<dbReference type="SUPFAM" id="SSF57959">
    <property type="entry name" value="Leucine zipper domain"/>
    <property type="match status" value="1"/>
</dbReference>
<dbReference type="EMBL" id="DS113647">
    <property type="protein sequence ID" value="EAX99159.1"/>
    <property type="molecule type" value="Genomic_DNA"/>
</dbReference>
<protein>
    <submittedName>
        <fullName evidence="3">ATF-like basic leucine zipper transcription factor B-ATF-related protein</fullName>
    </submittedName>
</protein>
<dbReference type="CDD" id="cd14686">
    <property type="entry name" value="bZIP"/>
    <property type="match status" value="1"/>
</dbReference>
<accession>A2F7E3</accession>
<keyword evidence="4" id="KW-1185">Reference proteome</keyword>
<dbReference type="SMR" id="A2F7E3"/>
<evidence type="ECO:0000256" key="1">
    <source>
        <dbReference type="SAM" id="MobiDB-lite"/>
    </source>
</evidence>
<reference evidence="3" key="2">
    <citation type="journal article" date="2007" name="Science">
        <title>Draft genome sequence of the sexually transmitted pathogen Trichomonas vaginalis.</title>
        <authorList>
            <person name="Carlton J.M."/>
            <person name="Hirt R.P."/>
            <person name="Silva J.C."/>
            <person name="Delcher A.L."/>
            <person name="Schatz M."/>
            <person name="Zhao Q."/>
            <person name="Wortman J.R."/>
            <person name="Bidwell S.L."/>
            <person name="Alsmark U.C.M."/>
            <person name="Besteiro S."/>
            <person name="Sicheritz-Ponten T."/>
            <person name="Noel C.J."/>
            <person name="Dacks J.B."/>
            <person name="Foster P.G."/>
            <person name="Simillion C."/>
            <person name="Van de Peer Y."/>
            <person name="Miranda-Saavedra D."/>
            <person name="Barton G.J."/>
            <person name="Westrop G.D."/>
            <person name="Mueller S."/>
            <person name="Dessi D."/>
            <person name="Fiori P.L."/>
            <person name="Ren Q."/>
            <person name="Paulsen I."/>
            <person name="Zhang H."/>
            <person name="Bastida-Corcuera F.D."/>
            <person name="Simoes-Barbosa A."/>
            <person name="Brown M.T."/>
            <person name="Hayes R.D."/>
            <person name="Mukherjee M."/>
            <person name="Okumura C.Y."/>
            <person name="Schneider R."/>
            <person name="Smith A.J."/>
            <person name="Vanacova S."/>
            <person name="Villalvazo M."/>
            <person name="Haas B.J."/>
            <person name="Pertea M."/>
            <person name="Feldblyum T.V."/>
            <person name="Utterback T.R."/>
            <person name="Shu C.L."/>
            <person name="Osoegawa K."/>
            <person name="de Jong P.J."/>
            <person name="Hrdy I."/>
            <person name="Horvathova L."/>
            <person name="Zubacova Z."/>
            <person name="Dolezal P."/>
            <person name="Malik S.B."/>
            <person name="Logsdon J.M. Jr."/>
            <person name="Henze K."/>
            <person name="Gupta A."/>
            <person name="Wang C.C."/>
            <person name="Dunne R.L."/>
            <person name="Upcroft J.A."/>
            <person name="Upcroft P."/>
            <person name="White O."/>
            <person name="Salzberg S.L."/>
            <person name="Tang P."/>
            <person name="Chiu C.-H."/>
            <person name="Lee Y.-S."/>
            <person name="Embley T.M."/>
            <person name="Coombs G.H."/>
            <person name="Mottram J.C."/>
            <person name="Tachezy J."/>
            <person name="Fraser-Liggett C.M."/>
            <person name="Johnson P.J."/>
        </authorList>
    </citation>
    <scope>NUCLEOTIDE SEQUENCE [LARGE SCALE GENOMIC DNA]</scope>
    <source>
        <strain evidence="3">G3</strain>
    </source>
</reference>
<dbReference type="PROSITE" id="PS00036">
    <property type="entry name" value="BZIP_BASIC"/>
    <property type="match status" value="1"/>
</dbReference>
<dbReference type="KEGG" id="tva:4756964"/>
<dbReference type="VEuPathDB" id="TrichDB:TVAGG3_0224420"/>
<organism evidence="3 4">
    <name type="scientific">Trichomonas vaginalis (strain ATCC PRA-98 / G3)</name>
    <dbReference type="NCBI Taxonomy" id="412133"/>
    <lineage>
        <taxon>Eukaryota</taxon>
        <taxon>Metamonada</taxon>
        <taxon>Parabasalia</taxon>
        <taxon>Trichomonadida</taxon>
        <taxon>Trichomonadidae</taxon>
        <taxon>Trichomonas</taxon>
    </lineage>
</organism>
<gene>
    <name evidence="3" type="ORF">TVAG_400210</name>
</gene>
<sequence length="140" mass="16190">MMQTMTQSPVGVFTPMPDPMDFRAALMNIMPPLKKRPNEFLNPQFPLQVPPAPAPQSPQQTQQKLDHKERNRLAAQKWRAKKDQSLSTLEDENDHLRKTVFDLQSQALQLSVENKILESELQYFQQFMSKIMSVAPRAQK</sequence>
<dbReference type="RefSeq" id="XP_001312089.1">
    <property type="nucleotide sequence ID" value="XM_001312088.1"/>
</dbReference>
<dbReference type="VEuPathDB" id="TrichDB:TVAG_400210"/>
<dbReference type="GO" id="GO:0003700">
    <property type="term" value="F:DNA-binding transcription factor activity"/>
    <property type="evidence" value="ECO:0007669"/>
    <property type="project" value="InterPro"/>
</dbReference>
<dbReference type="Proteomes" id="UP000001542">
    <property type="component" value="Unassembled WGS sequence"/>
</dbReference>
<feature type="region of interest" description="Disordered" evidence="1">
    <location>
        <begin position="35"/>
        <end position="90"/>
    </location>
</feature>
<proteinExistence type="predicted"/>
<dbReference type="InParanoid" id="A2F7E3"/>
<dbReference type="InterPro" id="IPR004827">
    <property type="entry name" value="bZIP"/>
</dbReference>
<dbReference type="Gene3D" id="1.20.5.170">
    <property type="match status" value="1"/>
</dbReference>
<reference evidence="3" key="1">
    <citation type="submission" date="2006-10" db="EMBL/GenBank/DDBJ databases">
        <authorList>
            <person name="Amadeo P."/>
            <person name="Zhao Q."/>
            <person name="Wortman J."/>
            <person name="Fraser-Liggett C."/>
            <person name="Carlton J."/>
        </authorList>
    </citation>
    <scope>NUCLEOTIDE SEQUENCE</scope>
    <source>
        <strain evidence="3">G3</strain>
    </source>
</reference>